<dbReference type="Proteomes" id="UP000777482">
    <property type="component" value="Unassembled WGS sequence"/>
</dbReference>
<organism evidence="2 3">
    <name type="scientific">Rhodotorula mucilaginosa</name>
    <name type="common">Yeast</name>
    <name type="synonym">Rhodotorula rubra</name>
    <dbReference type="NCBI Taxonomy" id="5537"/>
    <lineage>
        <taxon>Eukaryota</taxon>
        <taxon>Fungi</taxon>
        <taxon>Dikarya</taxon>
        <taxon>Basidiomycota</taxon>
        <taxon>Pucciniomycotina</taxon>
        <taxon>Microbotryomycetes</taxon>
        <taxon>Sporidiobolales</taxon>
        <taxon>Sporidiobolaceae</taxon>
        <taxon>Rhodotorula</taxon>
    </lineage>
</organism>
<evidence type="ECO:0000256" key="1">
    <source>
        <dbReference type="SAM" id="MobiDB-lite"/>
    </source>
</evidence>
<dbReference type="GO" id="GO:0046474">
    <property type="term" value="P:glycerophospholipid biosynthetic process"/>
    <property type="evidence" value="ECO:0007669"/>
    <property type="project" value="TreeGrafter"/>
</dbReference>
<dbReference type="SUPFAM" id="SSF56784">
    <property type="entry name" value="HAD-like"/>
    <property type="match status" value="1"/>
</dbReference>
<dbReference type="InterPro" id="IPR006353">
    <property type="entry name" value="HAD-SF_hydro_IIA_CECR5"/>
</dbReference>
<evidence type="ECO:0000313" key="2">
    <source>
        <dbReference type="EMBL" id="KAG0657943.1"/>
    </source>
</evidence>
<dbReference type="AlphaFoldDB" id="A0A9P6VZ62"/>
<dbReference type="NCBIfam" id="TIGR01460">
    <property type="entry name" value="HAD-SF-IIA"/>
    <property type="match status" value="1"/>
</dbReference>
<sequence length="423" mass="46549">MAPAALETERLLMMATIASSLSPSAFRAARATRFPLRRCIQTATSGPSFCFDIDGVLKQGQHVLPQAKAVMEILSGHNPLNKKYPFICVTNGGGSLESDRCKRLTKELGVDIIPGAQIGEHQIVQSHTIFRSLVPRYADKPVLVVGGVKDSCRRVAEAYGFKQAYIPADVLAWKPAVWPYHKLTEEEWTYVRQADFSSISFAAILVFHDSRDWGRDLQLVLDLVRADSGVFGTVKDPKDASQWDPEKQIPVHFSNPDLLWGNEFSVSRFGQGALQESMAAVYKKITGHELQRETGGKPSRATYDYAASLLASQIEHAHHGTEINLHPSPDKVGHVPGRVYMVGDNPASDIAGANNYGWESILVQTGVFRGSRPEEAEHVPKVVAKDVLEGVKWALRREGEGEAVSQIPDVEEGFCEHGPRGDE</sequence>
<name>A0A9P6VZ62_RHOMI</name>
<protein>
    <submittedName>
        <fullName evidence="2">Uncharacterized protein</fullName>
    </submittedName>
</protein>
<dbReference type="PANTHER" id="PTHR14269:SF4">
    <property type="entry name" value="CAT EYE SYNDROME CRITICAL REGION PROTEIN 5"/>
    <property type="match status" value="1"/>
</dbReference>
<dbReference type="InterPro" id="IPR006357">
    <property type="entry name" value="HAD-SF_hydro_IIA"/>
</dbReference>
<dbReference type="Pfam" id="PF13344">
    <property type="entry name" value="Hydrolase_6"/>
    <property type="match status" value="1"/>
</dbReference>
<dbReference type="OrthoDB" id="10251048at2759"/>
<feature type="region of interest" description="Disordered" evidence="1">
    <location>
        <begin position="399"/>
        <end position="423"/>
    </location>
</feature>
<dbReference type="Pfam" id="PF13242">
    <property type="entry name" value="Hydrolase_like"/>
    <property type="match status" value="1"/>
</dbReference>
<dbReference type="InterPro" id="IPR023214">
    <property type="entry name" value="HAD_sf"/>
</dbReference>
<dbReference type="GO" id="GO:0005739">
    <property type="term" value="C:mitochondrion"/>
    <property type="evidence" value="ECO:0007669"/>
    <property type="project" value="TreeGrafter"/>
</dbReference>
<dbReference type="EMBL" id="PUHQ01000073">
    <property type="protein sequence ID" value="KAG0657943.1"/>
    <property type="molecule type" value="Genomic_DNA"/>
</dbReference>
<dbReference type="InterPro" id="IPR050324">
    <property type="entry name" value="CDP-alcohol_PTase-I"/>
</dbReference>
<evidence type="ECO:0000313" key="3">
    <source>
        <dbReference type="Proteomes" id="UP000777482"/>
    </source>
</evidence>
<accession>A0A9P6VZ62</accession>
<proteinExistence type="predicted"/>
<comment type="caution">
    <text evidence="2">The sequence shown here is derived from an EMBL/GenBank/DDBJ whole genome shotgun (WGS) entry which is preliminary data.</text>
</comment>
<reference evidence="2 3" key="1">
    <citation type="submission" date="2020-11" db="EMBL/GenBank/DDBJ databases">
        <title>Kefir isolates.</title>
        <authorList>
            <person name="Marcisauskas S."/>
            <person name="Kim Y."/>
            <person name="Blasche S."/>
        </authorList>
    </citation>
    <scope>NUCLEOTIDE SEQUENCE [LARGE SCALE GENOMIC DNA]</scope>
    <source>
        <strain evidence="2 3">KR</strain>
    </source>
</reference>
<keyword evidence="3" id="KW-1185">Reference proteome</keyword>
<dbReference type="NCBIfam" id="TIGR01456">
    <property type="entry name" value="CECR5"/>
    <property type="match status" value="1"/>
</dbReference>
<dbReference type="Gene3D" id="3.40.50.1000">
    <property type="entry name" value="HAD superfamily/HAD-like"/>
    <property type="match status" value="2"/>
</dbReference>
<dbReference type="InterPro" id="IPR036412">
    <property type="entry name" value="HAD-like_sf"/>
</dbReference>
<feature type="compositionally biased region" description="Basic and acidic residues" evidence="1">
    <location>
        <begin position="414"/>
        <end position="423"/>
    </location>
</feature>
<gene>
    <name evidence="2" type="ORF">C6P46_006115</name>
</gene>
<dbReference type="PANTHER" id="PTHR14269">
    <property type="entry name" value="CDP-DIACYLGLYCEROL--GLYCEROL-3-PHOSPHATE 3-PHOSPHATIDYLTRANSFERASE-RELATED"/>
    <property type="match status" value="1"/>
</dbReference>